<dbReference type="Pfam" id="PF20154">
    <property type="entry name" value="LNT_N"/>
    <property type="match status" value="1"/>
</dbReference>
<dbReference type="InterPro" id="IPR003010">
    <property type="entry name" value="C-N_Hydrolase"/>
</dbReference>
<dbReference type="AlphaFoldDB" id="A0A0J6VY19"/>
<dbReference type="Pfam" id="PF00795">
    <property type="entry name" value="CN_hydrolase"/>
    <property type="match status" value="1"/>
</dbReference>
<dbReference type="GO" id="GO:0042158">
    <property type="term" value="P:lipoprotein biosynthetic process"/>
    <property type="evidence" value="ECO:0007669"/>
    <property type="project" value="UniProtKB-UniRule"/>
</dbReference>
<keyword evidence="2 8" id="KW-1003">Cell membrane</keyword>
<keyword evidence="4 8" id="KW-0812">Transmembrane</keyword>
<feature type="transmembrane region" description="Helical" evidence="8">
    <location>
        <begin position="60"/>
        <end position="82"/>
    </location>
</feature>
<dbReference type="SMR" id="A0A0J6VY19"/>
<dbReference type="EC" id="2.3.1.269" evidence="8"/>
<evidence type="ECO:0000256" key="8">
    <source>
        <dbReference type="HAMAP-Rule" id="MF_01148"/>
    </source>
</evidence>
<feature type="domain" description="CN hydrolase" evidence="9">
    <location>
        <begin position="228"/>
        <end position="484"/>
    </location>
</feature>
<keyword evidence="6 8" id="KW-0472">Membrane</keyword>
<dbReference type="UniPathway" id="UPA00666"/>
<comment type="caution">
    <text evidence="10">The sequence shown here is derived from an EMBL/GenBank/DDBJ whole genome shotgun (WGS) entry which is preliminary data.</text>
</comment>
<keyword evidence="5 8" id="KW-1133">Transmembrane helix</keyword>
<comment type="pathway">
    <text evidence="8">Protein modification; lipoprotein biosynthesis (N-acyl transfer).</text>
</comment>
<dbReference type="HAMAP" id="MF_01148">
    <property type="entry name" value="Lnt"/>
    <property type="match status" value="1"/>
</dbReference>
<dbReference type="STRING" id="37916.MCHLDSM_03761"/>
<keyword evidence="3 8" id="KW-0808">Transferase</keyword>
<comment type="catalytic activity">
    <reaction evidence="8">
        <text>N-terminal S-1,2-diacyl-sn-glyceryl-L-cysteinyl-[lipoprotein] + a glycerophospholipid = N-acyl-S-1,2-diacyl-sn-glyceryl-L-cysteinyl-[lipoprotein] + a 2-acyl-sn-glycero-3-phospholipid + H(+)</text>
        <dbReference type="Rhea" id="RHEA:48228"/>
        <dbReference type="Rhea" id="RHEA-COMP:14681"/>
        <dbReference type="Rhea" id="RHEA-COMP:14684"/>
        <dbReference type="ChEBI" id="CHEBI:15378"/>
        <dbReference type="ChEBI" id="CHEBI:136912"/>
        <dbReference type="ChEBI" id="CHEBI:140656"/>
        <dbReference type="ChEBI" id="CHEBI:140657"/>
        <dbReference type="ChEBI" id="CHEBI:140660"/>
        <dbReference type="EC" id="2.3.1.269"/>
    </reaction>
</comment>
<accession>A0A0J6VY19</accession>
<dbReference type="PATRIC" id="fig|37916.4.peg.3705"/>
<evidence type="ECO:0000256" key="7">
    <source>
        <dbReference type="ARBA" id="ARBA00023315"/>
    </source>
</evidence>
<sequence>MWQVSVNKPLAPRTLANLAAAVSGGLLLAASFPPLGWWICATLGLALLGWVLADPRTRAVGGFGYGLVFGLAFYLPLLPWVGVLVGPLPWVALALVCALFPAVFAVPAVLLRGLTGWPLWWAAWWTAVEGLKGVIPFGGFPWGTVAFSQADGPLAVFARLGGVPLVSFITALLSFCVAAVVLLVRRSNRAGFVGAVATPVLCFAVVIAAAATMTPLVRNPTGYGGSSMTVAVVQGNVPRLGLDFNAQRRAVLDNHVRETLRLAEDIRAGRADPPQFVLWPENSSDVDPFTNQDAARQITRAARAVGAPILVGAVVTRPDWSPSTPVSSNSVIVWDPVAGPGSRHDKKIVQPFGEYLPWREFFRHLSDYADRAGYFVAGTGTGVVRAAGVPVGVTTCWEVIFDRAAREAVLNGAQVLAVPSNNATFNEQMSRQQLAFAKIRAIEHGRSVLVAGTTGISAVITPAGRVVAETEFFEAAYLDSRIPLETSIAPATRWAPYVQWVLIAIAVCALVIRLISRGLNPGNAAGSSTDPTSGRVSDWVWRPIRRA</sequence>
<name>A0A0J6VY19_9MYCO</name>
<feature type="transmembrane region" description="Helical" evidence="8">
    <location>
        <begin position="162"/>
        <end position="184"/>
    </location>
</feature>
<evidence type="ECO:0000256" key="1">
    <source>
        <dbReference type="ARBA" id="ARBA00004651"/>
    </source>
</evidence>
<dbReference type="PROSITE" id="PS50263">
    <property type="entry name" value="CN_HYDROLASE"/>
    <property type="match status" value="1"/>
</dbReference>
<evidence type="ECO:0000256" key="3">
    <source>
        <dbReference type="ARBA" id="ARBA00022679"/>
    </source>
</evidence>
<dbReference type="CDD" id="cd07571">
    <property type="entry name" value="ALP_N-acyl_transferase"/>
    <property type="match status" value="1"/>
</dbReference>
<feature type="transmembrane region" description="Helical" evidence="8">
    <location>
        <begin position="35"/>
        <end position="53"/>
    </location>
</feature>
<dbReference type="InterPro" id="IPR036526">
    <property type="entry name" value="C-N_Hydrolase_sf"/>
</dbReference>
<dbReference type="GO" id="GO:0016410">
    <property type="term" value="F:N-acyltransferase activity"/>
    <property type="evidence" value="ECO:0007669"/>
    <property type="project" value="UniProtKB-UniRule"/>
</dbReference>
<dbReference type="InterPro" id="IPR045378">
    <property type="entry name" value="LNT_N"/>
</dbReference>
<gene>
    <name evidence="10" type="primary">lnt_4</name>
    <name evidence="8" type="synonym">lnt</name>
    <name evidence="10" type="ORF">MCHLDSM_03761</name>
</gene>
<comment type="subcellular location">
    <subcellularLocation>
        <location evidence="1 8">Cell membrane</location>
        <topology evidence="1 8">Multi-pass membrane protein</topology>
    </subcellularLocation>
</comment>
<evidence type="ECO:0000256" key="6">
    <source>
        <dbReference type="ARBA" id="ARBA00023136"/>
    </source>
</evidence>
<keyword evidence="11" id="KW-1185">Reference proteome</keyword>
<dbReference type="SUPFAM" id="SSF56317">
    <property type="entry name" value="Carbon-nitrogen hydrolase"/>
    <property type="match status" value="1"/>
</dbReference>
<keyword evidence="10" id="KW-0449">Lipoprotein</keyword>
<comment type="function">
    <text evidence="8">Catalyzes the phospholipid dependent N-acylation of the N-terminal cysteine of apolipoprotein, the last step in lipoprotein maturation.</text>
</comment>
<dbReference type="InterPro" id="IPR004563">
    <property type="entry name" value="Apolipo_AcylTrfase"/>
</dbReference>
<feature type="transmembrane region" description="Helical" evidence="8">
    <location>
        <begin position="191"/>
        <end position="211"/>
    </location>
</feature>
<keyword evidence="7 8" id="KW-0012">Acyltransferase</keyword>
<dbReference type="Proteomes" id="UP000036513">
    <property type="component" value="Unassembled WGS sequence"/>
</dbReference>
<protein>
    <recommendedName>
        <fullName evidence="8">Apolipoprotein N-acyltransferase</fullName>
        <shortName evidence="8">ALP N-acyltransferase</shortName>
        <ecNumber evidence="8">2.3.1.269</ecNumber>
    </recommendedName>
</protein>
<dbReference type="PANTHER" id="PTHR38686:SF1">
    <property type="entry name" value="APOLIPOPROTEIN N-ACYLTRANSFERASE"/>
    <property type="match status" value="1"/>
</dbReference>
<reference evidence="10 11" key="1">
    <citation type="journal article" date="2015" name="Genome Biol. Evol.">
        <title>Characterization of Three Mycobacterium spp. with Potential Use in Bioremediation by Genome Sequencing and Comparative Genomics.</title>
        <authorList>
            <person name="Das S."/>
            <person name="Pettersson B.M."/>
            <person name="Behra P.R."/>
            <person name="Ramesh M."/>
            <person name="Dasgupta S."/>
            <person name="Bhattacharya A."/>
            <person name="Kirsebom L.A."/>
        </authorList>
    </citation>
    <scope>NUCLEOTIDE SEQUENCE [LARGE SCALE GENOMIC DNA]</scope>
    <source>
        <strain evidence="10 11">DSM 43826</strain>
    </source>
</reference>
<dbReference type="PANTHER" id="PTHR38686">
    <property type="entry name" value="APOLIPOPROTEIN N-ACYLTRANSFERASE"/>
    <property type="match status" value="1"/>
</dbReference>
<comment type="similarity">
    <text evidence="8">Belongs to the CN hydrolase family. Apolipoprotein N-acyltransferase subfamily.</text>
</comment>
<evidence type="ECO:0000259" key="9">
    <source>
        <dbReference type="PROSITE" id="PS50263"/>
    </source>
</evidence>
<proteinExistence type="inferred from homology"/>
<feature type="transmembrane region" description="Helical" evidence="8">
    <location>
        <begin position="122"/>
        <end position="142"/>
    </location>
</feature>
<dbReference type="GO" id="GO:0005886">
    <property type="term" value="C:plasma membrane"/>
    <property type="evidence" value="ECO:0007669"/>
    <property type="project" value="UniProtKB-SubCell"/>
</dbReference>
<feature type="transmembrane region" description="Helical" evidence="8">
    <location>
        <begin position="88"/>
        <end position="110"/>
    </location>
</feature>
<dbReference type="Gene3D" id="3.60.110.10">
    <property type="entry name" value="Carbon-nitrogen hydrolase"/>
    <property type="match status" value="1"/>
</dbReference>
<evidence type="ECO:0000256" key="5">
    <source>
        <dbReference type="ARBA" id="ARBA00022989"/>
    </source>
</evidence>
<dbReference type="NCBIfam" id="TIGR00546">
    <property type="entry name" value="lnt"/>
    <property type="match status" value="1"/>
</dbReference>
<evidence type="ECO:0000256" key="4">
    <source>
        <dbReference type="ARBA" id="ARBA00022692"/>
    </source>
</evidence>
<evidence type="ECO:0000256" key="2">
    <source>
        <dbReference type="ARBA" id="ARBA00022475"/>
    </source>
</evidence>
<evidence type="ECO:0000313" key="11">
    <source>
        <dbReference type="Proteomes" id="UP000036513"/>
    </source>
</evidence>
<evidence type="ECO:0000313" key="10">
    <source>
        <dbReference type="EMBL" id="KMO74322.1"/>
    </source>
</evidence>
<dbReference type="EMBL" id="JYNL01000035">
    <property type="protein sequence ID" value="KMO74322.1"/>
    <property type="molecule type" value="Genomic_DNA"/>
</dbReference>
<organism evidence="10 11">
    <name type="scientific">Mycolicibacterium chlorophenolicum</name>
    <dbReference type="NCBI Taxonomy" id="37916"/>
    <lineage>
        <taxon>Bacteria</taxon>
        <taxon>Bacillati</taxon>
        <taxon>Actinomycetota</taxon>
        <taxon>Actinomycetes</taxon>
        <taxon>Mycobacteriales</taxon>
        <taxon>Mycobacteriaceae</taxon>
        <taxon>Mycolicibacterium</taxon>
    </lineage>
</organism>